<dbReference type="PANTHER" id="PTHR11766">
    <property type="entry name" value="TYROSYL-TRNA SYNTHETASE"/>
    <property type="match status" value="1"/>
</dbReference>
<accession>A0A1G2F1Y8</accession>
<dbReference type="STRING" id="1801990.A2V69_01295"/>
<reference evidence="13 14" key="1">
    <citation type="journal article" date="2016" name="Nat. Commun.">
        <title>Thousands of microbial genomes shed light on interconnected biogeochemical processes in an aquifer system.</title>
        <authorList>
            <person name="Anantharaman K."/>
            <person name="Brown C.T."/>
            <person name="Hug L.A."/>
            <person name="Sharon I."/>
            <person name="Castelle C.J."/>
            <person name="Probst A.J."/>
            <person name="Thomas B.C."/>
            <person name="Singh A."/>
            <person name="Wilkins M.J."/>
            <person name="Karaoz U."/>
            <person name="Brodie E.L."/>
            <person name="Williams K.H."/>
            <person name="Hubbard S.S."/>
            <person name="Banfield J.F."/>
        </authorList>
    </citation>
    <scope>NUCLEOTIDE SEQUENCE [LARGE SCALE GENOMIC DNA]</scope>
</reference>
<dbReference type="InterPro" id="IPR036986">
    <property type="entry name" value="S4_RNA-bd_sf"/>
</dbReference>
<dbReference type="Gene3D" id="3.10.290.10">
    <property type="entry name" value="RNA-binding S4 domain"/>
    <property type="match status" value="1"/>
</dbReference>
<dbReference type="AlphaFoldDB" id="A0A1G2F1Y8"/>
<evidence type="ECO:0000256" key="7">
    <source>
        <dbReference type="ARBA" id="ARBA00023146"/>
    </source>
</evidence>
<keyword evidence="4 11" id="KW-0067">ATP-binding</keyword>
<evidence type="ECO:0000256" key="3">
    <source>
        <dbReference type="ARBA" id="ARBA00022741"/>
    </source>
</evidence>
<dbReference type="InterPro" id="IPR014729">
    <property type="entry name" value="Rossmann-like_a/b/a_fold"/>
</dbReference>
<evidence type="ECO:0000256" key="4">
    <source>
        <dbReference type="ARBA" id="ARBA00022840"/>
    </source>
</evidence>
<evidence type="ECO:0000256" key="10">
    <source>
        <dbReference type="PROSITE-ProRule" id="PRU00182"/>
    </source>
</evidence>
<dbReference type="InterPro" id="IPR024088">
    <property type="entry name" value="Tyr-tRNA-ligase_bac-type"/>
</dbReference>
<dbReference type="GO" id="GO:0004831">
    <property type="term" value="F:tyrosine-tRNA ligase activity"/>
    <property type="evidence" value="ECO:0007669"/>
    <property type="project" value="UniProtKB-UniRule"/>
</dbReference>
<evidence type="ECO:0000256" key="2">
    <source>
        <dbReference type="ARBA" id="ARBA00022598"/>
    </source>
</evidence>
<dbReference type="PANTHER" id="PTHR11766:SF1">
    <property type="entry name" value="TYROSINE--TRNA LIGASE"/>
    <property type="match status" value="1"/>
</dbReference>
<dbReference type="GO" id="GO:0005829">
    <property type="term" value="C:cytosol"/>
    <property type="evidence" value="ECO:0007669"/>
    <property type="project" value="TreeGrafter"/>
</dbReference>
<name>A0A1G2F1Y8_9BACT</name>
<dbReference type="NCBIfam" id="TIGR00234">
    <property type="entry name" value="tyrS"/>
    <property type="match status" value="1"/>
</dbReference>
<comment type="similarity">
    <text evidence="11">Belongs to the class-I aminoacyl-tRNA synthetase family.</text>
</comment>
<dbReference type="GO" id="GO:0005524">
    <property type="term" value="F:ATP binding"/>
    <property type="evidence" value="ECO:0007669"/>
    <property type="project" value="UniProtKB-KW"/>
</dbReference>
<evidence type="ECO:0000256" key="1">
    <source>
        <dbReference type="ARBA" id="ARBA00013160"/>
    </source>
</evidence>
<evidence type="ECO:0000259" key="12">
    <source>
        <dbReference type="Pfam" id="PF22421"/>
    </source>
</evidence>
<keyword evidence="2 11" id="KW-0436">Ligase</keyword>
<dbReference type="GO" id="GO:0006437">
    <property type="term" value="P:tyrosyl-tRNA aminoacylation"/>
    <property type="evidence" value="ECO:0007669"/>
    <property type="project" value="UniProtKB-UniRule"/>
</dbReference>
<dbReference type="SUPFAM" id="SSF55174">
    <property type="entry name" value="Alpha-L RNA-binding motif"/>
    <property type="match status" value="1"/>
</dbReference>
<keyword evidence="5 10" id="KW-0694">RNA-binding</keyword>
<gene>
    <name evidence="13" type="ORF">A2V69_01295</name>
</gene>
<evidence type="ECO:0000313" key="14">
    <source>
        <dbReference type="Proteomes" id="UP000177810"/>
    </source>
</evidence>
<keyword evidence="7 11" id="KW-0030">Aminoacyl-tRNA synthetase</keyword>
<dbReference type="Proteomes" id="UP000177810">
    <property type="component" value="Unassembled WGS sequence"/>
</dbReference>
<evidence type="ECO:0000256" key="9">
    <source>
        <dbReference type="NCBIfam" id="TIGR00234"/>
    </source>
</evidence>
<dbReference type="PROSITE" id="PS50889">
    <property type="entry name" value="S4"/>
    <property type="match status" value="1"/>
</dbReference>
<dbReference type="Pfam" id="PF00579">
    <property type="entry name" value="tRNA-synt_1b"/>
    <property type="match status" value="1"/>
</dbReference>
<feature type="domain" description="Tyrosine--tRNA ligase SYY-like C-terminal" evidence="12">
    <location>
        <begin position="327"/>
        <end position="396"/>
    </location>
</feature>
<dbReference type="SUPFAM" id="SSF52374">
    <property type="entry name" value="Nucleotidylyl transferase"/>
    <property type="match status" value="1"/>
</dbReference>
<protein>
    <recommendedName>
        <fullName evidence="1 9">Tyrosine--tRNA ligase</fullName>
        <ecNumber evidence="1 9">6.1.1.1</ecNumber>
    </recommendedName>
</protein>
<dbReference type="CDD" id="cd00805">
    <property type="entry name" value="TyrRS_core"/>
    <property type="match status" value="1"/>
</dbReference>
<dbReference type="InterPro" id="IPR054608">
    <property type="entry name" value="SYY-like_C"/>
</dbReference>
<organism evidence="13 14">
    <name type="scientific">Candidatus Portnoybacteria bacterium RBG_13_40_8</name>
    <dbReference type="NCBI Taxonomy" id="1801990"/>
    <lineage>
        <taxon>Bacteria</taxon>
        <taxon>Candidatus Portnoyibacteriota</taxon>
    </lineage>
</organism>
<dbReference type="InterPro" id="IPR002307">
    <property type="entry name" value="Tyr-tRNA-ligase"/>
</dbReference>
<keyword evidence="6 11" id="KW-0648">Protein biosynthesis</keyword>
<evidence type="ECO:0000256" key="5">
    <source>
        <dbReference type="ARBA" id="ARBA00022884"/>
    </source>
</evidence>
<comment type="caution">
    <text evidence="13">The sequence shown here is derived from an EMBL/GenBank/DDBJ whole genome shotgun (WGS) entry which is preliminary data.</text>
</comment>
<dbReference type="GO" id="GO:0003723">
    <property type="term" value="F:RNA binding"/>
    <property type="evidence" value="ECO:0007669"/>
    <property type="project" value="UniProtKB-KW"/>
</dbReference>
<sequence length="399" mass="45650">MSKIIADTNKIKEVLEKGVEKIYPSKEALEKTLKSGTRIKLYCGFDPTSPNLHIGSAVQFRKLAQFQKLGHEVIMLIGDFTTMIGDPTDKSAARKKITRKEILKNAKNYKNLASKILRFSGENPAKIMYNSQWNDKLTFVELIELASNFTVQQMIIRDMFQERLKKDRPIYLHEFLYPLTQAYDSVAMDVDLEVGGNDQTFNMLCGRDLMKVLKNKEKFVLTTKLLMDPLGKKMGKTEGNMINLDEKPNEMYGKIMSWPDSLIFPGFELCTDLSIEEVNQIKKKKNNPRDDKARLAREIVAIHHNKVVAQKAEKEFNRVFKERGTPSEVKSYKLGVKNLNILDLLFKTGLASSKSEAKRLVEQGAIKIDKSTVKDWRVKINIKKGIIIQAGKRKFIKLV</sequence>
<dbReference type="Gene3D" id="3.40.50.620">
    <property type="entry name" value="HUPs"/>
    <property type="match status" value="1"/>
</dbReference>
<dbReference type="Pfam" id="PF22421">
    <property type="entry name" value="SYY_C-terminal"/>
    <property type="match status" value="1"/>
</dbReference>
<evidence type="ECO:0000256" key="6">
    <source>
        <dbReference type="ARBA" id="ARBA00022917"/>
    </source>
</evidence>
<proteinExistence type="inferred from homology"/>
<dbReference type="Gene3D" id="1.10.240.10">
    <property type="entry name" value="Tyrosyl-Transfer RNA Synthetase"/>
    <property type="match status" value="1"/>
</dbReference>
<dbReference type="InterPro" id="IPR002305">
    <property type="entry name" value="aa-tRNA-synth_Ic"/>
</dbReference>
<dbReference type="EMBL" id="MHMT01000026">
    <property type="protein sequence ID" value="OGZ32084.1"/>
    <property type="molecule type" value="Genomic_DNA"/>
</dbReference>
<keyword evidence="3 11" id="KW-0547">Nucleotide-binding</keyword>
<evidence type="ECO:0000256" key="11">
    <source>
        <dbReference type="RuleBase" id="RU363036"/>
    </source>
</evidence>
<evidence type="ECO:0000256" key="8">
    <source>
        <dbReference type="ARBA" id="ARBA00048248"/>
    </source>
</evidence>
<dbReference type="EC" id="6.1.1.1" evidence="1 9"/>
<evidence type="ECO:0000313" key="13">
    <source>
        <dbReference type="EMBL" id="OGZ32084.1"/>
    </source>
</evidence>
<dbReference type="CDD" id="cd00165">
    <property type="entry name" value="S4"/>
    <property type="match status" value="1"/>
</dbReference>
<dbReference type="PRINTS" id="PR01040">
    <property type="entry name" value="TRNASYNTHTYR"/>
</dbReference>
<comment type="catalytic activity">
    <reaction evidence="8">
        <text>tRNA(Tyr) + L-tyrosine + ATP = L-tyrosyl-tRNA(Tyr) + AMP + diphosphate + H(+)</text>
        <dbReference type="Rhea" id="RHEA:10220"/>
        <dbReference type="Rhea" id="RHEA-COMP:9706"/>
        <dbReference type="Rhea" id="RHEA-COMP:9707"/>
        <dbReference type="ChEBI" id="CHEBI:15378"/>
        <dbReference type="ChEBI" id="CHEBI:30616"/>
        <dbReference type="ChEBI" id="CHEBI:33019"/>
        <dbReference type="ChEBI" id="CHEBI:58315"/>
        <dbReference type="ChEBI" id="CHEBI:78442"/>
        <dbReference type="ChEBI" id="CHEBI:78536"/>
        <dbReference type="ChEBI" id="CHEBI:456215"/>
        <dbReference type="EC" id="6.1.1.1"/>
    </reaction>
</comment>